<evidence type="ECO:0000256" key="2">
    <source>
        <dbReference type="SAM" id="MobiDB-lite"/>
    </source>
</evidence>
<sequence>MSDASEPESGGGRSAGRSKASKSGPSYAAIGLLKETMQAATGRKPGDSCKAALEHDGANSSSRALSGELSSNFRSFSIKSDLQQRTGPTKEAALLRAELELLRGQHAELAARLQLAEGQLGQQHRQLLQSRSSSGQQQDELSSPRDALQEADAPCTRAQCLAESAALQAVLLQPEEVEAAALQCAWLAHYWELAHQFGLYVEVAASKAAYWRALAPPTSAIVQSAQHVCALLQQRKEQALYGHASSSSSSAACPVWQSRAAGTGTFPTSPHPTAADLVGIERGARQLQELGVDAAVMAALSQQAAARRTTLQLPPAAQEGCGLPLLAALLSPEEAGELALQAAYLAYLWGSAALMGLEPQVSVSRAEQWRARMDRQPCLRDFQDVRQGFQELRVLSIEQQMWQKRHSSKPLALPLRGSGSGGGVPVSKASKAAGLRTS</sequence>
<keyword evidence="4" id="KW-1185">Reference proteome</keyword>
<dbReference type="PANTHER" id="PTHR31762">
    <property type="entry name" value="FAS-BINDING FACTOR-LIKE PROTEIN"/>
    <property type="match status" value="1"/>
</dbReference>
<keyword evidence="1" id="KW-0175">Coiled coil</keyword>
<reference evidence="3 4" key="1">
    <citation type="submission" date="2023-05" db="EMBL/GenBank/DDBJ databases">
        <title>A 100% complete, gapless, phased diploid assembly of the Scenedesmus obliquus UTEX 3031 genome.</title>
        <authorList>
            <person name="Biondi T.C."/>
            <person name="Hanschen E.R."/>
            <person name="Kwon T."/>
            <person name="Eng W."/>
            <person name="Kruse C.P.S."/>
            <person name="Koehler S.I."/>
            <person name="Kunde Y."/>
            <person name="Gleasner C.D."/>
            <person name="You Mak K.T."/>
            <person name="Polle J."/>
            <person name="Hovde B.T."/>
            <person name="Starkenburg S.R."/>
        </authorList>
    </citation>
    <scope>NUCLEOTIDE SEQUENCE [LARGE SCALE GENOMIC DNA]</scope>
    <source>
        <strain evidence="3 4">DOE0152z</strain>
    </source>
</reference>
<feature type="compositionally biased region" description="Low complexity" evidence="2">
    <location>
        <begin position="15"/>
        <end position="26"/>
    </location>
</feature>
<evidence type="ECO:0000313" key="4">
    <source>
        <dbReference type="Proteomes" id="UP001244341"/>
    </source>
</evidence>
<dbReference type="Proteomes" id="UP001244341">
    <property type="component" value="Chromosome 10b"/>
</dbReference>
<dbReference type="EMBL" id="CP126217">
    <property type="protein sequence ID" value="WIA18935.1"/>
    <property type="molecule type" value="Genomic_DNA"/>
</dbReference>
<feature type="coiled-coil region" evidence="1">
    <location>
        <begin position="92"/>
        <end position="119"/>
    </location>
</feature>
<feature type="compositionally biased region" description="Low complexity" evidence="2">
    <location>
        <begin position="124"/>
        <end position="138"/>
    </location>
</feature>
<name>A0ABY8UCN8_TETOB</name>
<dbReference type="PANTHER" id="PTHR31762:SF10">
    <property type="entry name" value="FAS-BINDING FACTOR-LIKE PROTEIN"/>
    <property type="match status" value="1"/>
</dbReference>
<evidence type="ECO:0000256" key="1">
    <source>
        <dbReference type="SAM" id="Coils"/>
    </source>
</evidence>
<evidence type="ECO:0000313" key="3">
    <source>
        <dbReference type="EMBL" id="WIA18935.1"/>
    </source>
</evidence>
<feature type="region of interest" description="Disordered" evidence="2">
    <location>
        <begin position="1"/>
        <end position="27"/>
    </location>
</feature>
<accession>A0ABY8UCN8</accession>
<proteinExistence type="predicted"/>
<feature type="region of interest" description="Disordered" evidence="2">
    <location>
        <begin position="124"/>
        <end position="149"/>
    </location>
</feature>
<dbReference type="InterPro" id="IPR040321">
    <property type="entry name" value="SCD2-like"/>
</dbReference>
<feature type="region of interest" description="Disordered" evidence="2">
    <location>
        <begin position="408"/>
        <end position="438"/>
    </location>
</feature>
<organism evidence="3 4">
    <name type="scientific">Tetradesmus obliquus</name>
    <name type="common">Green alga</name>
    <name type="synonym">Acutodesmus obliquus</name>
    <dbReference type="NCBI Taxonomy" id="3088"/>
    <lineage>
        <taxon>Eukaryota</taxon>
        <taxon>Viridiplantae</taxon>
        <taxon>Chlorophyta</taxon>
        <taxon>core chlorophytes</taxon>
        <taxon>Chlorophyceae</taxon>
        <taxon>CS clade</taxon>
        <taxon>Sphaeropleales</taxon>
        <taxon>Scenedesmaceae</taxon>
        <taxon>Tetradesmus</taxon>
    </lineage>
</organism>
<gene>
    <name evidence="3" type="ORF">OEZ85_003604</name>
</gene>
<protein>
    <submittedName>
        <fullName evidence="3">Uncharacterized protein</fullName>
    </submittedName>
</protein>